<protein>
    <submittedName>
        <fullName evidence="4">Coiled-coil domain-containing protein 196</fullName>
    </submittedName>
</protein>
<gene>
    <name evidence="4" type="primary">CCDC196</name>
</gene>
<proteinExistence type="predicted"/>
<dbReference type="PANTHER" id="PTHR37863">
    <property type="entry name" value="COILED-COIL DOMAIN-CONTAINING PROTEIN 196-RELATED"/>
    <property type="match status" value="1"/>
</dbReference>
<evidence type="ECO:0000256" key="1">
    <source>
        <dbReference type="SAM" id="Coils"/>
    </source>
</evidence>
<evidence type="ECO:0000313" key="3">
    <source>
        <dbReference type="Proteomes" id="UP000694850"/>
    </source>
</evidence>
<accession>A0A8B7A2Y1</accession>
<dbReference type="PANTHER" id="PTHR37863:SF1">
    <property type="entry name" value="COILED-COIL DOMAIN-CONTAINING PROTEIN 196-RELATED"/>
    <property type="match status" value="1"/>
</dbReference>
<keyword evidence="1" id="KW-0175">Coiled coil</keyword>
<reference evidence="4" key="1">
    <citation type="submission" date="2025-08" db="UniProtKB">
        <authorList>
            <consortium name="RefSeq"/>
        </authorList>
    </citation>
    <scope>IDENTIFICATION</scope>
</reference>
<keyword evidence="3" id="KW-1185">Reference proteome</keyword>
<feature type="compositionally biased region" description="Basic and acidic residues" evidence="2">
    <location>
        <begin position="348"/>
        <end position="369"/>
    </location>
</feature>
<dbReference type="Proteomes" id="UP000694850">
    <property type="component" value="Unplaced"/>
</dbReference>
<evidence type="ECO:0000313" key="4">
    <source>
        <dbReference type="RefSeq" id="XP_007940541.1"/>
    </source>
</evidence>
<feature type="region of interest" description="Disordered" evidence="2">
    <location>
        <begin position="348"/>
        <end position="370"/>
    </location>
</feature>
<evidence type="ECO:0000256" key="2">
    <source>
        <dbReference type="SAM" id="MobiDB-lite"/>
    </source>
</evidence>
<organism evidence="3 4">
    <name type="scientific">Orycteropus afer afer</name>
    <dbReference type="NCBI Taxonomy" id="1230840"/>
    <lineage>
        <taxon>Eukaryota</taxon>
        <taxon>Metazoa</taxon>
        <taxon>Chordata</taxon>
        <taxon>Craniata</taxon>
        <taxon>Vertebrata</taxon>
        <taxon>Euteleostomi</taxon>
        <taxon>Mammalia</taxon>
        <taxon>Eutheria</taxon>
        <taxon>Afrotheria</taxon>
        <taxon>Tubulidentata</taxon>
        <taxon>Orycteropodidae</taxon>
        <taxon>Orycteropus</taxon>
    </lineage>
</organism>
<sequence>MMNGANFFGSHLPSKTRSSKVDDNYLKELNEDLKLRKQELVEMLKPLENKNNLLFQKLMFNLEEKQRSLQIMRQIMAGKEADESSVVELIREAEEMKQNLEKKNKMLRKEMEMLWNKTFETEETGDQQKIPQIKNKADLQDGKASKSPSSYRKTRTDLEISQTEKVKEIREEKQQRKMEWVRYQEQANLLQNDFHGKVIELRIEALKNYQKANDLKLSLYLEQNFKPKQAFLNLPRYPGTMGSATTGRATTVKNERNVRNLESKTNTEQQGAKGSQFDDVGGRLFLLRSLPDEALNFEWAPEQEKDLQYVQATVQAALPLGPYDPADSMVLEVSVAEMLFGVFVKPPTDHDGEAQDHKTMGQPGEEKPDIFTQKALPRTLKLCL</sequence>
<feature type="compositionally biased region" description="Basic and acidic residues" evidence="2">
    <location>
        <begin position="135"/>
        <end position="144"/>
    </location>
</feature>
<feature type="coiled-coil region" evidence="1">
    <location>
        <begin position="79"/>
        <end position="117"/>
    </location>
</feature>
<dbReference type="RefSeq" id="XP_007940541.1">
    <property type="nucleotide sequence ID" value="XM_007942350.1"/>
</dbReference>
<dbReference type="InterPro" id="IPR038857">
    <property type="entry name" value="CCDC196"/>
</dbReference>
<dbReference type="AlphaFoldDB" id="A0A8B7A2Y1"/>
<feature type="region of interest" description="Disordered" evidence="2">
    <location>
        <begin position="122"/>
        <end position="158"/>
    </location>
</feature>
<name>A0A8B7A2Y1_ORYAF</name>
<dbReference type="OrthoDB" id="9451755at2759"/>